<dbReference type="AlphaFoldDB" id="A0A5C4MDS3"/>
<dbReference type="GO" id="GO:0016787">
    <property type="term" value="F:hydrolase activity"/>
    <property type="evidence" value="ECO:0007669"/>
    <property type="project" value="UniProtKB-KW"/>
</dbReference>
<name>A0A5C4MDS3_9ACTN</name>
<sequence length="303" mass="33033">MNVRGSTSAVAAPRVRHWDVISEDGTRIRVWTNDAEGPTVLLCNGLGTSPYAWPALLDPDCGVRVVSWYHRGIGGSERPRDRSRVGIEAHLEDALAVMRDDGIEHGPVVGWSIGVNLAFELAVRWPERVDAVLAVAGVPGDTFATMLAPTRIPGPVARTATVSATRVVQVAGAALNPITQRMHHVPYLFDVVARHTGLMLPAADREAAKETLTAFFAMDWRWYMHLALHASRHERVSLSKVTQPTTLIGARWDVLTGARQMRSAAARIAGARYVELDASHFITLEQPEAVHAELLALLDRAAT</sequence>
<dbReference type="Gene3D" id="3.40.50.1820">
    <property type="entry name" value="alpha/beta hydrolase"/>
    <property type="match status" value="1"/>
</dbReference>
<evidence type="ECO:0000313" key="2">
    <source>
        <dbReference type="EMBL" id="TNC35416.1"/>
    </source>
</evidence>
<protein>
    <submittedName>
        <fullName evidence="2">Alpha/beta hydrolase</fullName>
    </submittedName>
</protein>
<proteinExistence type="predicted"/>
<dbReference type="InterPro" id="IPR000073">
    <property type="entry name" value="AB_hydrolase_1"/>
</dbReference>
<comment type="caution">
    <text evidence="2">The sequence shown here is derived from an EMBL/GenBank/DDBJ whole genome shotgun (WGS) entry which is preliminary data.</text>
</comment>
<dbReference type="Pfam" id="PF00561">
    <property type="entry name" value="Abhydrolase_1"/>
    <property type="match status" value="1"/>
</dbReference>
<dbReference type="SUPFAM" id="SSF53474">
    <property type="entry name" value="alpha/beta-Hydrolases"/>
    <property type="match status" value="1"/>
</dbReference>
<organism evidence="2 3">
    <name type="scientific">Mumia zhuanghuii</name>
    <dbReference type="NCBI Taxonomy" id="2585211"/>
    <lineage>
        <taxon>Bacteria</taxon>
        <taxon>Bacillati</taxon>
        <taxon>Actinomycetota</taxon>
        <taxon>Actinomycetes</taxon>
        <taxon>Propionibacteriales</taxon>
        <taxon>Nocardioidaceae</taxon>
        <taxon>Mumia</taxon>
    </lineage>
</organism>
<reference evidence="2 3" key="1">
    <citation type="submission" date="2019-05" db="EMBL/GenBank/DDBJ databases">
        <title>Mumia sp. nov., isolated from the intestinal contents of plateau pika (Ochotona curzoniae) in the Qinghai-Tibet plateau of China.</title>
        <authorList>
            <person name="Tian Z."/>
        </authorList>
    </citation>
    <scope>NUCLEOTIDE SEQUENCE [LARGE SCALE GENOMIC DNA]</scope>
    <source>
        <strain evidence="3">527</strain>
    </source>
</reference>
<evidence type="ECO:0000259" key="1">
    <source>
        <dbReference type="Pfam" id="PF00561"/>
    </source>
</evidence>
<dbReference type="EMBL" id="VDFR01000147">
    <property type="protein sequence ID" value="TNC35416.1"/>
    <property type="molecule type" value="Genomic_DNA"/>
</dbReference>
<evidence type="ECO:0000313" key="3">
    <source>
        <dbReference type="Proteomes" id="UP000306740"/>
    </source>
</evidence>
<gene>
    <name evidence="2" type="ORF">FHE65_27070</name>
</gene>
<dbReference type="Proteomes" id="UP000306740">
    <property type="component" value="Unassembled WGS sequence"/>
</dbReference>
<dbReference type="OrthoDB" id="5172953at2"/>
<dbReference type="InterPro" id="IPR029058">
    <property type="entry name" value="AB_hydrolase_fold"/>
</dbReference>
<accession>A0A5C4MDS3</accession>
<dbReference type="InterPro" id="IPR050471">
    <property type="entry name" value="AB_hydrolase"/>
</dbReference>
<keyword evidence="2" id="KW-0378">Hydrolase</keyword>
<dbReference type="RefSeq" id="WP_139106965.1">
    <property type="nucleotide sequence ID" value="NZ_VDFR01000147.1"/>
</dbReference>
<dbReference type="PANTHER" id="PTHR43433">
    <property type="entry name" value="HYDROLASE, ALPHA/BETA FOLD FAMILY PROTEIN"/>
    <property type="match status" value="1"/>
</dbReference>
<dbReference type="PANTHER" id="PTHR43433:SF5">
    <property type="entry name" value="AB HYDROLASE-1 DOMAIN-CONTAINING PROTEIN"/>
    <property type="match status" value="1"/>
</dbReference>
<feature type="domain" description="AB hydrolase-1" evidence="1">
    <location>
        <begin position="38"/>
        <end position="285"/>
    </location>
</feature>